<accession>A0A398DVG8</accession>
<evidence type="ECO:0000313" key="2">
    <source>
        <dbReference type="EMBL" id="RIE10490.1"/>
    </source>
</evidence>
<dbReference type="Proteomes" id="UP000266260">
    <property type="component" value="Unassembled WGS sequence"/>
</dbReference>
<sequence length="132" mass="14536">MSQEYEKIERMVQQGKLTRAEADELLATLEPKESQQSSPPIQGAQPRTRRTFRIHVDEARTGEHVDLGFPMALAGIGLNILARKGRATVGVDGKQVPIDVDEIRRLIADPAFVGELMHIHAGDGDDVILSIE</sequence>
<accession>A0A398D7G7</accession>
<dbReference type="OrthoDB" id="9808584at2"/>
<keyword evidence="4" id="KW-1185">Reference proteome</keyword>
<feature type="region of interest" description="Disordered" evidence="1">
    <location>
        <begin position="27"/>
        <end position="49"/>
    </location>
</feature>
<evidence type="ECO:0000256" key="1">
    <source>
        <dbReference type="SAM" id="MobiDB-lite"/>
    </source>
</evidence>
<dbReference type="AlphaFoldDB" id="A0A398D7G7"/>
<proteinExistence type="predicted"/>
<evidence type="ECO:0008006" key="6">
    <source>
        <dbReference type="Google" id="ProtNLM"/>
    </source>
</evidence>
<dbReference type="EMBL" id="QXIU01000029">
    <property type="protein sequence ID" value="RIE15284.1"/>
    <property type="molecule type" value="Genomic_DNA"/>
</dbReference>
<reference evidence="4 5" key="1">
    <citation type="submission" date="2018-09" db="EMBL/GenBank/DDBJ databases">
        <title>Discovery and Ecogenomic Context for Candidatus Cryosericales, a Global Caldiserica Order Active in Thawing Permafrost.</title>
        <authorList>
            <person name="Martinez M.A."/>
            <person name="Woodcroft B.J."/>
            <person name="Ignacio Espinoza J.C."/>
            <person name="Zayed A."/>
            <person name="Singleton C.M."/>
            <person name="Boyd J."/>
            <person name="Li Y.-F."/>
            <person name="Purvine S."/>
            <person name="Maughan H."/>
            <person name="Hodgkins S.B."/>
            <person name="Anderson D."/>
            <person name="Sederholm M."/>
            <person name="Temperton B."/>
            <person name="Saleska S.R."/>
            <person name="Tyson G.W."/>
            <person name="Rich V.I."/>
        </authorList>
    </citation>
    <scope>NUCLEOTIDE SEQUENCE [LARGE SCALE GENOMIC DNA]</scope>
    <source>
        <strain evidence="3 5">SMC5</strain>
        <strain evidence="2 4">SMC6</strain>
    </source>
</reference>
<evidence type="ECO:0000313" key="4">
    <source>
        <dbReference type="Proteomes" id="UP000266260"/>
    </source>
</evidence>
<gene>
    <name evidence="3" type="ORF">SMC5_01125</name>
    <name evidence="2" type="ORF">SMC6_01150</name>
</gene>
<organism evidence="2 4">
    <name type="scientific">Candidatus Cryosericum odellii</name>
    <dbReference type="NCBI Taxonomy" id="2290917"/>
    <lineage>
        <taxon>Bacteria</taxon>
        <taxon>Pseudomonadati</taxon>
        <taxon>Caldisericota/Cryosericota group</taxon>
        <taxon>Candidatus Cryosericota</taxon>
        <taxon>Candidatus Cryosericia</taxon>
        <taxon>Candidatus Cryosericales</taxon>
        <taxon>Candidatus Cryosericaceae</taxon>
        <taxon>Candidatus Cryosericum</taxon>
    </lineage>
</organism>
<evidence type="ECO:0000313" key="5">
    <source>
        <dbReference type="Proteomes" id="UP000266489"/>
    </source>
</evidence>
<dbReference type="RefSeq" id="WP_119119253.1">
    <property type="nucleotide sequence ID" value="NZ_QXIT01000023.1"/>
</dbReference>
<name>A0A398D7G7_9BACT</name>
<dbReference type="EMBL" id="QXIT01000023">
    <property type="protein sequence ID" value="RIE10490.1"/>
    <property type="molecule type" value="Genomic_DNA"/>
</dbReference>
<dbReference type="Proteomes" id="UP000266489">
    <property type="component" value="Unassembled WGS sequence"/>
</dbReference>
<protein>
    <recommendedName>
        <fullName evidence="6">DUF2089 domain-containing protein</fullName>
    </recommendedName>
</protein>
<comment type="caution">
    <text evidence="2">The sequence shown here is derived from an EMBL/GenBank/DDBJ whole genome shotgun (WGS) entry which is preliminary data.</text>
</comment>
<evidence type="ECO:0000313" key="3">
    <source>
        <dbReference type="EMBL" id="RIE15284.1"/>
    </source>
</evidence>